<gene>
    <name evidence="1" type="ORF">thalar_01266</name>
</gene>
<name>S9RPB8_9RHOB</name>
<dbReference type="PROSITE" id="PS51257">
    <property type="entry name" value="PROKAR_LIPOPROTEIN"/>
    <property type="match status" value="1"/>
</dbReference>
<reference evidence="2" key="1">
    <citation type="journal article" date="2013" name="Stand. Genomic Sci.">
        <title>Genome sequence of the Litoreibacter arenae type strain (DSM 19593(T)), a member of the Roseobacter clade isolated from sea sand.</title>
        <authorList>
            <person name="Riedel T."/>
            <person name="Fiebig A."/>
            <person name="Petersen J."/>
            <person name="Gronow S."/>
            <person name="Kyrpides N.C."/>
            <person name="Goker M."/>
            <person name="Klenk H.P."/>
        </authorList>
    </citation>
    <scope>NUCLEOTIDE SEQUENCE [LARGE SCALE GENOMIC DNA]</scope>
    <source>
        <strain evidence="2">DSM 19593</strain>
    </source>
</reference>
<evidence type="ECO:0000313" key="1">
    <source>
        <dbReference type="EMBL" id="EPX79930.1"/>
    </source>
</evidence>
<dbReference type="RefSeq" id="WP_021099836.1">
    <property type="nucleotide sequence ID" value="NZ_KE557306.1"/>
</dbReference>
<dbReference type="Proteomes" id="UP000015351">
    <property type="component" value="Unassembled WGS sequence"/>
</dbReference>
<evidence type="ECO:0008006" key="3">
    <source>
        <dbReference type="Google" id="ProtNLM"/>
    </source>
</evidence>
<keyword evidence="2" id="KW-1185">Reference proteome</keyword>
<accession>S9RPB8</accession>
<dbReference type="HOGENOM" id="CLU_2036278_0_0_5"/>
<dbReference type="OrthoDB" id="7659281at2"/>
<organism evidence="1 2">
    <name type="scientific">Litoreibacter arenae DSM 19593</name>
    <dbReference type="NCBI Taxonomy" id="1123360"/>
    <lineage>
        <taxon>Bacteria</taxon>
        <taxon>Pseudomonadati</taxon>
        <taxon>Pseudomonadota</taxon>
        <taxon>Alphaproteobacteria</taxon>
        <taxon>Rhodobacterales</taxon>
        <taxon>Roseobacteraceae</taxon>
        <taxon>Litoreibacter</taxon>
    </lineage>
</organism>
<sequence>MIRLLLVTSLVLGTASCGLLSRDKSRAAVSERALPYKAKLSAGEDKRNIAISVVNKGAGLEAVRESVRFEATKYCLLNYGGSDTEWQISPVSNDWAFTQDGEKLVFNARCVAR</sequence>
<dbReference type="EMBL" id="AONI01000009">
    <property type="protein sequence ID" value="EPX79930.1"/>
    <property type="molecule type" value="Genomic_DNA"/>
</dbReference>
<protein>
    <recommendedName>
        <fullName evidence="3">Lipoprotein</fullName>
    </recommendedName>
</protein>
<comment type="caution">
    <text evidence="1">The sequence shown here is derived from an EMBL/GenBank/DDBJ whole genome shotgun (WGS) entry which is preliminary data.</text>
</comment>
<dbReference type="AlphaFoldDB" id="S9RPB8"/>
<dbReference type="STRING" id="1123360.thalar_01266"/>
<evidence type="ECO:0000313" key="2">
    <source>
        <dbReference type="Proteomes" id="UP000015351"/>
    </source>
</evidence>
<proteinExistence type="predicted"/>